<proteinExistence type="predicted"/>
<dbReference type="InParanoid" id="A0A7J8JVS7"/>
<dbReference type="AlphaFoldDB" id="A0A7J8JVS7"/>
<keyword evidence="2" id="KW-1185">Reference proteome</keyword>
<evidence type="ECO:0000313" key="2">
    <source>
        <dbReference type="Proteomes" id="UP000550707"/>
    </source>
</evidence>
<reference evidence="1 2" key="1">
    <citation type="journal article" date="2020" name="Nature">
        <title>Six reference-quality genomes reveal evolution of bat adaptations.</title>
        <authorList>
            <person name="Jebb D."/>
            <person name="Huang Z."/>
            <person name="Pippel M."/>
            <person name="Hughes G.M."/>
            <person name="Lavrichenko K."/>
            <person name="Devanna P."/>
            <person name="Winkler S."/>
            <person name="Jermiin L.S."/>
            <person name="Skirmuntt E.C."/>
            <person name="Katzourakis A."/>
            <person name="Burkitt-Gray L."/>
            <person name="Ray D.A."/>
            <person name="Sullivan K.A.M."/>
            <person name="Roscito J.G."/>
            <person name="Kirilenko B.M."/>
            <person name="Davalos L.M."/>
            <person name="Corthals A.P."/>
            <person name="Power M.L."/>
            <person name="Jones G."/>
            <person name="Ransome R.D."/>
            <person name="Dechmann D.K.N."/>
            <person name="Locatelli A.G."/>
            <person name="Puechmaille S.J."/>
            <person name="Fedrigo O."/>
            <person name="Jarvis E.D."/>
            <person name="Hiller M."/>
            <person name="Vernes S.C."/>
            <person name="Myers E.W."/>
            <person name="Teeling E.C."/>
        </authorList>
    </citation>
    <scope>NUCLEOTIDE SEQUENCE [LARGE SCALE GENOMIC DNA]</scope>
    <source>
        <strain evidence="1">MMolMol1</strain>
        <tissue evidence="1">Muscle</tissue>
    </source>
</reference>
<gene>
    <name evidence="1" type="ORF">HJG59_008010</name>
</gene>
<evidence type="ECO:0000313" key="1">
    <source>
        <dbReference type="EMBL" id="KAF6501014.1"/>
    </source>
</evidence>
<name>A0A7J8JVS7_MOLMO</name>
<protein>
    <submittedName>
        <fullName evidence="1">Uncharacterized protein</fullName>
    </submittedName>
</protein>
<sequence>MIFWNLEEERIRVNCLESIRDMGSGTFNQGHSQPEATLQGGIQGNNDLALTLPSLIPPAGDLHWPNQPEPESTQSSAYRAAFRQGAGGEGWRVDVERQWHRHTATISKDVSGSEFTSSLPTAYHCFAFPWFHCDPT</sequence>
<dbReference type="Proteomes" id="UP000550707">
    <property type="component" value="Unassembled WGS sequence"/>
</dbReference>
<dbReference type="EMBL" id="JACASF010000001">
    <property type="protein sequence ID" value="KAF6501014.1"/>
    <property type="molecule type" value="Genomic_DNA"/>
</dbReference>
<organism evidence="1 2">
    <name type="scientific">Molossus molossus</name>
    <name type="common">Pallas' mastiff bat</name>
    <name type="synonym">Vespertilio molossus</name>
    <dbReference type="NCBI Taxonomy" id="27622"/>
    <lineage>
        <taxon>Eukaryota</taxon>
        <taxon>Metazoa</taxon>
        <taxon>Chordata</taxon>
        <taxon>Craniata</taxon>
        <taxon>Vertebrata</taxon>
        <taxon>Euteleostomi</taxon>
        <taxon>Mammalia</taxon>
        <taxon>Eutheria</taxon>
        <taxon>Laurasiatheria</taxon>
        <taxon>Chiroptera</taxon>
        <taxon>Yangochiroptera</taxon>
        <taxon>Molossidae</taxon>
        <taxon>Molossus</taxon>
    </lineage>
</organism>
<accession>A0A7J8JVS7</accession>
<comment type="caution">
    <text evidence="1">The sequence shown here is derived from an EMBL/GenBank/DDBJ whole genome shotgun (WGS) entry which is preliminary data.</text>
</comment>